<dbReference type="GO" id="GO:0031491">
    <property type="term" value="F:nucleosome binding"/>
    <property type="evidence" value="ECO:0007669"/>
    <property type="project" value="TreeGrafter"/>
</dbReference>
<dbReference type="SUPFAM" id="SSF57903">
    <property type="entry name" value="FYVE/PHD zinc finger"/>
    <property type="match status" value="1"/>
</dbReference>
<evidence type="ECO:0000313" key="7">
    <source>
        <dbReference type="EMBL" id="KAK7109388.1"/>
    </source>
</evidence>
<dbReference type="PANTHER" id="PTHR13793">
    <property type="entry name" value="PHD FINGER PROTEINS"/>
    <property type="match status" value="1"/>
</dbReference>
<gene>
    <name evidence="7" type="ORF">V1264_013437</name>
</gene>
<dbReference type="InterPro" id="IPR034732">
    <property type="entry name" value="EPHD"/>
</dbReference>
<dbReference type="GO" id="GO:0008270">
    <property type="term" value="F:zinc ion binding"/>
    <property type="evidence" value="ECO:0007669"/>
    <property type="project" value="UniProtKB-KW"/>
</dbReference>
<dbReference type="GO" id="GO:0006357">
    <property type="term" value="P:regulation of transcription by RNA polymerase II"/>
    <property type="evidence" value="ECO:0007669"/>
    <property type="project" value="TreeGrafter"/>
</dbReference>
<dbReference type="FunFam" id="3.30.40.10:FF:000053">
    <property type="entry name" value="protein AF-10 isoform X2"/>
    <property type="match status" value="1"/>
</dbReference>
<evidence type="ECO:0000256" key="3">
    <source>
        <dbReference type="ARBA" id="ARBA00022833"/>
    </source>
</evidence>
<dbReference type="PROSITE" id="PS51805">
    <property type="entry name" value="EPHD"/>
    <property type="match status" value="1"/>
</dbReference>
<dbReference type="SMART" id="SM00249">
    <property type="entry name" value="PHD"/>
    <property type="match status" value="1"/>
</dbReference>
<dbReference type="InterPro" id="IPR001965">
    <property type="entry name" value="Znf_PHD"/>
</dbReference>
<dbReference type="Gene3D" id="3.30.40.10">
    <property type="entry name" value="Zinc/RING finger domain, C3HC4 (zinc finger)"/>
    <property type="match status" value="2"/>
</dbReference>
<evidence type="ECO:0000256" key="4">
    <source>
        <dbReference type="PROSITE-ProRule" id="PRU00146"/>
    </source>
</evidence>
<feature type="domain" description="PHD-type" evidence="5">
    <location>
        <begin position="5"/>
        <end position="57"/>
    </location>
</feature>
<dbReference type="GO" id="GO:0005634">
    <property type="term" value="C:nucleus"/>
    <property type="evidence" value="ECO:0007669"/>
    <property type="project" value="TreeGrafter"/>
</dbReference>
<evidence type="ECO:0000256" key="2">
    <source>
        <dbReference type="ARBA" id="ARBA00022771"/>
    </source>
</evidence>
<dbReference type="GO" id="GO:0042393">
    <property type="term" value="F:histone binding"/>
    <property type="evidence" value="ECO:0007669"/>
    <property type="project" value="TreeGrafter"/>
</dbReference>
<comment type="caution">
    <text evidence="7">The sequence shown here is derived from an EMBL/GenBank/DDBJ whole genome shotgun (WGS) entry which is preliminary data.</text>
</comment>
<dbReference type="InterPro" id="IPR050701">
    <property type="entry name" value="Histone_Mod_Regulator"/>
</dbReference>
<dbReference type="PROSITE" id="PS50016">
    <property type="entry name" value="ZF_PHD_2"/>
    <property type="match status" value="1"/>
</dbReference>
<proteinExistence type="predicted"/>
<dbReference type="InterPro" id="IPR011011">
    <property type="entry name" value="Znf_FYVE_PHD"/>
</dbReference>
<name>A0AAN9BNR3_9CAEN</name>
<organism evidence="7 8">
    <name type="scientific">Littorina saxatilis</name>
    <dbReference type="NCBI Taxonomy" id="31220"/>
    <lineage>
        <taxon>Eukaryota</taxon>
        <taxon>Metazoa</taxon>
        <taxon>Spiralia</taxon>
        <taxon>Lophotrochozoa</taxon>
        <taxon>Mollusca</taxon>
        <taxon>Gastropoda</taxon>
        <taxon>Caenogastropoda</taxon>
        <taxon>Littorinimorpha</taxon>
        <taxon>Littorinoidea</taxon>
        <taxon>Littorinidae</taxon>
        <taxon>Littorina</taxon>
    </lineage>
</organism>
<keyword evidence="1" id="KW-0479">Metal-binding</keyword>
<keyword evidence="3" id="KW-0862">Zinc</keyword>
<evidence type="ECO:0000259" key="6">
    <source>
        <dbReference type="PROSITE" id="PS51805"/>
    </source>
</evidence>
<dbReference type="PANTHER" id="PTHR13793:SF164">
    <property type="entry name" value="ALHAMBRA, ISOFORM P"/>
    <property type="match status" value="1"/>
</dbReference>
<keyword evidence="2 4" id="KW-0863">Zinc-finger</keyword>
<evidence type="ECO:0000256" key="1">
    <source>
        <dbReference type="ARBA" id="ARBA00022723"/>
    </source>
</evidence>
<sequence length="154" mass="17345">MKEMVGGCCVCSDERGWAENPLVYCDGHGCNVAVHQACYGIVAVPSGPWYCRKCESQERAARVRCELCPQKDGALKRTDSGGWCHVVCALYIPEAWFADVDTMEPIVLKSVPQDRFNKVCYICEENKKETTKNYPGACMQCNKTGCRQFFHVTW</sequence>
<dbReference type="EMBL" id="JBAMIC010000003">
    <property type="protein sequence ID" value="KAK7109388.1"/>
    <property type="molecule type" value="Genomic_DNA"/>
</dbReference>
<dbReference type="Proteomes" id="UP001374579">
    <property type="component" value="Unassembled WGS sequence"/>
</dbReference>
<dbReference type="PROSITE" id="PS01359">
    <property type="entry name" value="ZF_PHD_1"/>
    <property type="match status" value="1"/>
</dbReference>
<feature type="domain" description="PHD-type" evidence="6">
    <location>
        <begin position="62"/>
        <end position="154"/>
    </location>
</feature>
<dbReference type="Pfam" id="PF13832">
    <property type="entry name" value="zf-HC5HC2H_2"/>
    <property type="match status" value="1"/>
</dbReference>
<dbReference type="InterPro" id="IPR019786">
    <property type="entry name" value="Zinc_finger_PHD-type_CS"/>
</dbReference>
<protein>
    <submittedName>
        <fullName evidence="7">Uncharacterized protein</fullName>
    </submittedName>
</protein>
<dbReference type="Pfam" id="PF13831">
    <property type="entry name" value="PHD_2"/>
    <property type="match status" value="1"/>
</dbReference>
<dbReference type="InterPro" id="IPR019787">
    <property type="entry name" value="Znf_PHD-finger"/>
</dbReference>
<dbReference type="AlphaFoldDB" id="A0AAN9BNR3"/>
<dbReference type="InterPro" id="IPR013083">
    <property type="entry name" value="Znf_RING/FYVE/PHD"/>
</dbReference>
<evidence type="ECO:0000259" key="5">
    <source>
        <dbReference type="PROSITE" id="PS50016"/>
    </source>
</evidence>
<keyword evidence="8" id="KW-1185">Reference proteome</keyword>
<evidence type="ECO:0000313" key="8">
    <source>
        <dbReference type="Proteomes" id="UP001374579"/>
    </source>
</evidence>
<reference evidence="7 8" key="1">
    <citation type="submission" date="2024-02" db="EMBL/GenBank/DDBJ databases">
        <title>Chromosome-scale genome assembly of the rough periwinkle Littorina saxatilis.</title>
        <authorList>
            <person name="De Jode A."/>
            <person name="Faria R."/>
            <person name="Formenti G."/>
            <person name="Sims Y."/>
            <person name="Smith T.P."/>
            <person name="Tracey A."/>
            <person name="Wood J.M.D."/>
            <person name="Zagrodzka Z.B."/>
            <person name="Johannesson K."/>
            <person name="Butlin R.K."/>
            <person name="Leder E.H."/>
        </authorList>
    </citation>
    <scope>NUCLEOTIDE SEQUENCE [LARGE SCALE GENOMIC DNA]</scope>
    <source>
        <strain evidence="7">Snail1</strain>
        <tissue evidence="7">Muscle</tissue>
    </source>
</reference>
<accession>A0AAN9BNR3</accession>